<dbReference type="AlphaFoldDB" id="A0A6L5TBT7"/>
<proteinExistence type="predicted"/>
<protein>
    <submittedName>
        <fullName evidence="1">Uncharacterized protein</fullName>
    </submittedName>
</protein>
<reference evidence="1 2" key="1">
    <citation type="journal article" date="2019" name="Nat. Med.">
        <title>A library of human gut bacterial isolates paired with longitudinal multiomics data enables mechanistic microbiome research.</title>
        <authorList>
            <person name="Poyet M."/>
            <person name="Groussin M."/>
            <person name="Gibbons S.M."/>
            <person name="Avila-Pacheco J."/>
            <person name="Jiang X."/>
            <person name="Kearney S.M."/>
            <person name="Perrotta A.R."/>
            <person name="Berdy B."/>
            <person name="Zhao S."/>
            <person name="Lieberman T.D."/>
            <person name="Swanson P.K."/>
            <person name="Smith M."/>
            <person name="Roesemann S."/>
            <person name="Alexander J.E."/>
            <person name="Rich S.A."/>
            <person name="Livny J."/>
            <person name="Vlamakis H."/>
            <person name="Clish C."/>
            <person name="Bullock K."/>
            <person name="Deik A."/>
            <person name="Scott J."/>
            <person name="Pierce K.A."/>
            <person name="Xavier R.J."/>
            <person name="Alm E.J."/>
        </authorList>
    </citation>
    <scope>NUCLEOTIDE SEQUENCE [LARGE SCALE GENOMIC DNA]</scope>
    <source>
        <strain evidence="1 2">BIOML-A11</strain>
    </source>
</reference>
<evidence type="ECO:0000313" key="2">
    <source>
        <dbReference type="Proteomes" id="UP000479563"/>
    </source>
</evidence>
<sequence>MKKIFYLRTYYQIIFALQMVNTICKDDEVVFLISDDSNGSKRVAEKIQSIGIVKKVIWIKTKRLTYEKNLFEKISDSISIALLETNRYENVLRPILNIGFDEFIFFNFGVDTIAFYNLFVKRNPDIKVSRIEEGILSYGIEIGYGQGKIVDLSYYVRKLLHRKNIIDNFYNFYCYYPVIYKGNLQSVQIPRISVNSKTARILGKIFRPDTSGYTQKYIFFTSVYDFEGGEPIGEYELVLKVANLVGKDNLLIKIHPRDLRTIYSDNGFNVDKNSLIPWEAIQLSSDFSDKVFLTINSGSVLSGSTMSEKPVKTFYMYKLCNIKENRSCQKNAQDIEALLCKSSMKEVFRNVKIAEKIEDIL</sequence>
<comment type="caution">
    <text evidence="1">The sequence shown here is derived from an EMBL/GenBank/DDBJ whole genome shotgun (WGS) entry which is preliminary data.</text>
</comment>
<dbReference type="Proteomes" id="UP000479563">
    <property type="component" value="Unassembled WGS sequence"/>
</dbReference>
<dbReference type="Pfam" id="PF07388">
    <property type="entry name" value="A-2_8-polyST"/>
    <property type="match status" value="1"/>
</dbReference>
<dbReference type="InterPro" id="IPR010866">
    <property type="entry name" value="A-2_8-polyST"/>
</dbReference>
<dbReference type="RefSeq" id="WP_154267609.1">
    <property type="nucleotide sequence ID" value="NZ_DAWDDN010000011.1"/>
</dbReference>
<gene>
    <name evidence="1" type="ORF">GKE07_15890</name>
</gene>
<dbReference type="EMBL" id="WKQP01000047">
    <property type="protein sequence ID" value="MSC61629.1"/>
    <property type="molecule type" value="Genomic_DNA"/>
</dbReference>
<accession>A0A6L5TBT7</accession>
<organism evidence="1 2">
    <name type="scientific">Agathobacter rectalis</name>
    <dbReference type="NCBI Taxonomy" id="39491"/>
    <lineage>
        <taxon>Bacteria</taxon>
        <taxon>Bacillati</taxon>
        <taxon>Bacillota</taxon>
        <taxon>Clostridia</taxon>
        <taxon>Lachnospirales</taxon>
        <taxon>Lachnospiraceae</taxon>
        <taxon>Agathobacter</taxon>
    </lineage>
</organism>
<name>A0A6L5TBT7_9FIRM</name>
<evidence type="ECO:0000313" key="1">
    <source>
        <dbReference type="EMBL" id="MSC61629.1"/>
    </source>
</evidence>